<dbReference type="FunFam" id="3.10.330.20:FF:000003">
    <property type="entry name" value="tRNA (Adenine(58)-N(1))-methyltransferase, mitochondrial isoform X1"/>
    <property type="match status" value="1"/>
</dbReference>
<keyword evidence="2 5" id="KW-0808">Transferase</keyword>
<evidence type="ECO:0000256" key="4">
    <source>
        <dbReference type="ARBA" id="ARBA00022694"/>
    </source>
</evidence>
<dbReference type="PANTHER" id="PTHR12133">
    <property type="entry name" value="TRNA (ADENINE(58)-N(1))-METHYLTRANSFERASE"/>
    <property type="match status" value="1"/>
</dbReference>
<feature type="binding site" evidence="6">
    <location>
        <position position="179"/>
    </location>
    <ligand>
        <name>S-adenosyl-L-methionine</name>
        <dbReference type="ChEBI" id="CHEBI:59789"/>
    </ligand>
</feature>
<dbReference type="InterPro" id="IPR029063">
    <property type="entry name" value="SAM-dependent_MTases_sf"/>
</dbReference>
<dbReference type="Pfam" id="PF14801">
    <property type="entry name" value="TrmI-like_N"/>
    <property type="match status" value="1"/>
</dbReference>
<dbReference type="InterPro" id="IPR049470">
    <property type="entry name" value="TRM61_C"/>
</dbReference>
<dbReference type="Pfam" id="PF08704">
    <property type="entry name" value="GCD14"/>
    <property type="match status" value="1"/>
</dbReference>
<feature type="binding site" evidence="6">
    <location>
        <position position="161"/>
    </location>
    <ligand>
        <name>S-adenosyl-L-methionine</name>
        <dbReference type="ChEBI" id="CHEBI:59789"/>
    </ligand>
</feature>
<dbReference type="EMBL" id="DTIN01000014">
    <property type="protein sequence ID" value="HFX13351.1"/>
    <property type="molecule type" value="Genomic_DNA"/>
</dbReference>
<dbReference type="Gene3D" id="3.10.330.20">
    <property type="match status" value="1"/>
</dbReference>
<dbReference type="CDD" id="cd02440">
    <property type="entry name" value="AdoMet_MTases"/>
    <property type="match status" value="1"/>
</dbReference>
<evidence type="ECO:0000256" key="1">
    <source>
        <dbReference type="ARBA" id="ARBA00022603"/>
    </source>
</evidence>
<evidence type="ECO:0000313" key="8">
    <source>
        <dbReference type="EMBL" id="HFX13351.1"/>
    </source>
</evidence>
<protein>
    <recommendedName>
        <fullName evidence="5">tRNA (adenine(58)-N(1))-methyltransferase TrmI</fullName>
        <ecNumber evidence="5">2.1.1.220</ecNumber>
    </recommendedName>
</protein>
<comment type="similarity">
    <text evidence="5">Belongs to the class I-like SAM-binding methyltransferase superfamily. TRM61 family.</text>
</comment>
<keyword evidence="4 5" id="KW-0819">tRNA processing</keyword>
<dbReference type="Gene3D" id="3.40.50.150">
    <property type="entry name" value="Vaccinia Virus protein VP39"/>
    <property type="match status" value="1"/>
</dbReference>
<dbReference type="GO" id="GO:0160107">
    <property type="term" value="F:tRNA (adenine(58)-N1)-methyltransferase activity"/>
    <property type="evidence" value="ECO:0007669"/>
    <property type="project" value="UniProtKB-EC"/>
</dbReference>
<keyword evidence="3 5" id="KW-0949">S-adenosyl-L-methionine</keyword>
<evidence type="ECO:0000256" key="5">
    <source>
        <dbReference type="PIRNR" id="PIRNR017269"/>
    </source>
</evidence>
<feature type="binding site" evidence="6">
    <location>
        <begin position="111"/>
        <end position="114"/>
    </location>
    <ligand>
        <name>S-adenosyl-L-methionine</name>
        <dbReference type="ChEBI" id="CHEBI:59789"/>
    </ligand>
</feature>
<feature type="domain" description="tRNA (adenine(58)-N(1))-methyltransferase catalytic subunit TRM61 C-terminal" evidence="7">
    <location>
        <begin position="64"/>
        <end position="239"/>
    </location>
</feature>
<dbReference type="EC" id="2.1.1.220" evidence="5"/>
<comment type="caution">
    <text evidence="8">The sequence shown here is derived from an EMBL/GenBank/DDBJ whole genome shotgun (WGS) entry which is preliminary data.</text>
</comment>
<sequence>MKIRRKGKLSEGEWVILWESKRRYLIQLEKDKTFHYHKGYVRHNDIIGLEEGSIIKSSHGGNLLVLRPTYADYILEMPRGAQIIYPKDIGTILVWGDIYPGARVLEAGIGSGALTIALLQAVGETGVVISYEIREDFAKRALINIENFLGRRDNHILRLKDIYQEIDEEDKDIDRVILDLPEPWRAIKHIDKVLRPGGILVIYTPTILQVQKTVECLESFKSFTLIETIETLLRPWQIESLSVRPYHRMVAHTAFLTIARKVLIKEENIFQKALPSVETEENFEPNW</sequence>
<name>A0A7C3MKP1_DICTH</name>
<dbReference type="AlphaFoldDB" id="A0A7C3MKP1"/>
<dbReference type="PROSITE" id="PS51620">
    <property type="entry name" value="SAM_TRM61"/>
    <property type="match status" value="1"/>
</dbReference>
<comment type="catalytic activity">
    <reaction evidence="5">
        <text>adenosine(58) in tRNA + S-adenosyl-L-methionine = N(1)-methyladenosine(58) in tRNA + S-adenosyl-L-homocysteine + H(+)</text>
        <dbReference type="Rhea" id="RHEA:43152"/>
        <dbReference type="Rhea" id="RHEA-COMP:10365"/>
        <dbReference type="Rhea" id="RHEA-COMP:10366"/>
        <dbReference type="ChEBI" id="CHEBI:15378"/>
        <dbReference type="ChEBI" id="CHEBI:57856"/>
        <dbReference type="ChEBI" id="CHEBI:59789"/>
        <dbReference type="ChEBI" id="CHEBI:74411"/>
        <dbReference type="ChEBI" id="CHEBI:74491"/>
        <dbReference type="EC" id="2.1.1.220"/>
    </reaction>
</comment>
<evidence type="ECO:0000256" key="2">
    <source>
        <dbReference type="ARBA" id="ARBA00022679"/>
    </source>
</evidence>
<organism evidence="8">
    <name type="scientific">Dictyoglomus thermophilum</name>
    <dbReference type="NCBI Taxonomy" id="14"/>
    <lineage>
        <taxon>Bacteria</taxon>
        <taxon>Pseudomonadati</taxon>
        <taxon>Dictyoglomota</taxon>
        <taxon>Dictyoglomia</taxon>
        <taxon>Dictyoglomales</taxon>
        <taxon>Dictyoglomaceae</taxon>
        <taxon>Dictyoglomus</taxon>
    </lineage>
</organism>
<accession>A0A7C3MKP1</accession>
<comment type="subunit">
    <text evidence="5">Homotetramer composed of a dimer of dimers.</text>
</comment>
<evidence type="ECO:0000259" key="7">
    <source>
        <dbReference type="Pfam" id="PF08704"/>
    </source>
</evidence>
<feature type="binding site" evidence="6">
    <location>
        <position position="132"/>
    </location>
    <ligand>
        <name>S-adenosyl-L-methionine</name>
        <dbReference type="ChEBI" id="CHEBI:59789"/>
    </ligand>
</feature>
<dbReference type="InterPro" id="IPR014816">
    <property type="entry name" value="tRNA_MeTrfase_Gcd14"/>
</dbReference>
<reference evidence="8" key="1">
    <citation type="journal article" date="2020" name="mSystems">
        <title>Genome- and Community-Level Interaction Insights into Carbon Utilization and Element Cycling Functions of Hydrothermarchaeota in Hydrothermal Sediment.</title>
        <authorList>
            <person name="Zhou Z."/>
            <person name="Liu Y."/>
            <person name="Xu W."/>
            <person name="Pan J."/>
            <person name="Luo Z.H."/>
            <person name="Li M."/>
        </authorList>
    </citation>
    <scope>NUCLEOTIDE SEQUENCE [LARGE SCALE GENOMIC DNA]</scope>
    <source>
        <strain evidence="8">SpSt-81</strain>
    </source>
</reference>
<evidence type="ECO:0000256" key="6">
    <source>
        <dbReference type="PIRSR" id="PIRSR017269-1"/>
    </source>
</evidence>
<dbReference type="GO" id="GO:0031515">
    <property type="term" value="C:tRNA (m1A) methyltransferase complex"/>
    <property type="evidence" value="ECO:0007669"/>
    <property type="project" value="UniProtKB-UniRule"/>
</dbReference>
<dbReference type="SUPFAM" id="SSF53335">
    <property type="entry name" value="S-adenosyl-L-methionine-dependent methyltransferases"/>
    <property type="match status" value="1"/>
</dbReference>
<gene>
    <name evidence="8" type="ORF">ENW00_04210</name>
</gene>
<dbReference type="PIRSF" id="PIRSF017269">
    <property type="entry name" value="GCD14"/>
    <property type="match status" value="1"/>
</dbReference>
<comment type="function">
    <text evidence="5">Catalyzes the S-adenosyl-L-methionine-dependent formation of N(1)-methyladenine at position 58 (m1A58) in tRNA.</text>
</comment>
<evidence type="ECO:0000256" key="3">
    <source>
        <dbReference type="ARBA" id="ARBA00022691"/>
    </source>
</evidence>
<dbReference type="PANTHER" id="PTHR12133:SF1">
    <property type="entry name" value="TRNA (ADENINE(58)-N(1))-METHYLTRANSFERASE, MITOCHONDRIAL"/>
    <property type="match status" value="1"/>
</dbReference>
<dbReference type="GO" id="GO:0030488">
    <property type="term" value="P:tRNA methylation"/>
    <property type="evidence" value="ECO:0007669"/>
    <property type="project" value="InterPro"/>
</dbReference>
<proteinExistence type="inferred from homology"/>
<keyword evidence="1 5" id="KW-0489">Methyltransferase</keyword>